<reference evidence="2 3" key="1">
    <citation type="submission" date="2019-03" db="EMBL/GenBank/DDBJ databases">
        <title>Genomic Encyclopedia of Type Strains, Phase IV (KMG-IV): sequencing the most valuable type-strain genomes for metagenomic binning, comparative biology and taxonomic classification.</title>
        <authorList>
            <person name="Goeker M."/>
        </authorList>
    </citation>
    <scope>NUCLEOTIDE SEQUENCE [LARGE SCALE GENOMIC DNA]</scope>
    <source>
        <strain evidence="2 3">DSM 24766</strain>
    </source>
</reference>
<dbReference type="RefSeq" id="WP_010399449.1">
    <property type="nucleotide sequence ID" value="NZ_SLXU01000024.1"/>
</dbReference>
<dbReference type="EMBL" id="SLXU01000024">
    <property type="protein sequence ID" value="TCP58500.1"/>
    <property type="molecule type" value="Genomic_DNA"/>
</dbReference>
<gene>
    <name evidence="2" type="ORF">EV663_12421</name>
</gene>
<evidence type="ECO:0000313" key="2">
    <source>
        <dbReference type="EMBL" id="TCP58500.1"/>
    </source>
</evidence>
<evidence type="ECO:0000313" key="3">
    <source>
        <dbReference type="Proteomes" id="UP000295050"/>
    </source>
</evidence>
<dbReference type="Proteomes" id="UP000295050">
    <property type="component" value="Unassembled WGS sequence"/>
</dbReference>
<dbReference type="AlphaFoldDB" id="A0A4R2R656"/>
<name>A0A4R2R656_9RHOB</name>
<proteinExistence type="predicted"/>
<comment type="caution">
    <text evidence="2">The sequence shown here is derived from an EMBL/GenBank/DDBJ whole genome shotgun (WGS) entry which is preliminary data.</text>
</comment>
<organism evidence="2 3">
    <name type="scientific">Rhodovulum bhavnagarense</name>
    <dbReference type="NCBI Taxonomy" id="992286"/>
    <lineage>
        <taxon>Bacteria</taxon>
        <taxon>Pseudomonadati</taxon>
        <taxon>Pseudomonadota</taxon>
        <taxon>Alphaproteobacteria</taxon>
        <taxon>Rhodobacterales</taxon>
        <taxon>Paracoccaceae</taxon>
        <taxon>Rhodovulum</taxon>
    </lineage>
</organism>
<feature type="region of interest" description="Disordered" evidence="1">
    <location>
        <begin position="66"/>
        <end position="87"/>
    </location>
</feature>
<keyword evidence="3" id="KW-1185">Reference proteome</keyword>
<sequence length="87" mass="9358">MFEDRYHKDQPAVKSMAQRIADNSPQVFATTDDFVAAYGQEAADMVAKGGLLAALWDIGIDAVPASFEGEGRDQPKGLKTSLARKDG</sequence>
<accession>A0A4R2R656</accession>
<evidence type="ECO:0000256" key="1">
    <source>
        <dbReference type="SAM" id="MobiDB-lite"/>
    </source>
</evidence>
<protein>
    <submittedName>
        <fullName evidence="2">Uncharacterized protein</fullName>
    </submittedName>
</protein>
<dbReference type="OrthoDB" id="7777464at2"/>